<gene>
    <name evidence="4" type="ORF">Ae201684_017671</name>
</gene>
<dbReference type="PANTHER" id="PTHR45690">
    <property type="entry name" value="NACHT, LRR AND PYD DOMAINS-CONTAINING PROTEIN 12"/>
    <property type="match status" value="1"/>
</dbReference>
<dbReference type="InterPro" id="IPR050637">
    <property type="entry name" value="NLRP_innate_immun_reg"/>
</dbReference>
<evidence type="ECO:0000256" key="1">
    <source>
        <dbReference type="ARBA" id="ARBA00004496"/>
    </source>
</evidence>
<evidence type="ECO:0000256" key="2">
    <source>
        <dbReference type="ARBA" id="ARBA00022490"/>
    </source>
</evidence>
<name>A0A6G0W8M2_9STRA</name>
<dbReference type="InterPro" id="IPR032675">
    <property type="entry name" value="LRR_dom_sf"/>
</dbReference>
<dbReference type="GO" id="GO:0005737">
    <property type="term" value="C:cytoplasm"/>
    <property type="evidence" value="ECO:0007669"/>
    <property type="project" value="UniProtKB-SubCell"/>
</dbReference>
<dbReference type="Gene3D" id="3.80.10.10">
    <property type="entry name" value="Ribonuclease Inhibitor"/>
    <property type="match status" value="2"/>
</dbReference>
<comment type="caution">
    <text evidence="4">The sequence shown here is derived from an EMBL/GenBank/DDBJ whole genome shotgun (WGS) entry which is preliminary data.</text>
</comment>
<organism evidence="4 5">
    <name type="scientific">Aphanomyces euteiches</name>
    <dbReference type="NCBI Taxonomy" id="100861"/>
    <lineage>
        <taxon>Eukaryota</taxon>
        <taxon>Sar</taxon>
        <taxon>Stramenopiles</taxon>
        <taxon>Oomycota</taxon>
        <taxon>Saprolegniomycetes</taxon>
        <taxon>Saprolegniales</taxon>
        <taxon>Verrucalvaceae</taxon>
        <taxon>Aphanomyces</taxon>
    </lineage>
</organism>
<dbReference type="PANTHER" id="PTHR45690:SF19">
    <property type="entry name" value="NACHT, LRR AND PYD DOMAINS-CONTAINING PROTEIN 3"/>
    <property type="match status" value="1"/>
</dbReference>
<sequence length="448" mass="51651">MARLSMKPDWVALLPDIVVTIAISIPDAKDLLAFLKALGPYNLLGPLEHLYQLSLSRHCMDLWPVLRLRPSILGSVHKTSFETITKFYGNVILQEDWDNVEWLKTYLNPMAQIEWNLNVYRSREVVDGWSDLKITRVKIEIDDYDASIMCKNILPRLPNLKSLHLTIANVNLNDLFPFLATLHQITEVMIDSDGFQLARSDLVQLTEWFRHDTLRKLRFHRADWGNVDDGGVKRSFFQAIFNSPMLESLEFSFCDLQDIDFSAMVFCMKSLRLINCRITPRQVQDMSRRLEGSKLTHLELTDVVVFNDVHRLEYLLRIQPRTSIKHLALNGFNMATPSLTSLAPLFQNCTLEKLSLCTTSITSEVAESIAAAIQKNHTIGELSLNYNENAIPTMQLVVESVTHPNRKVKRKRIKWTSRFQRVKHFGPLELLKDLATERGGEFVYFSRF</sequence>
<accession>A0A6G0W8M2</accession>
<evidence type="ECO:0000313" key="5">
    <source>
        <dbReference type="Proteomes" id="UP000481153"/>
    </source>
</evidence>
<protein>
    <recommendedName>
        <fullName evidence="6">F-box domain-containing protein</fullName>
    </recommendedName>
</protein>
<dbReference type="Proteomes" id="UP000481153">
    <property type="component" value="Unassembled WGS sequence"/>
</dbReference>
<keyword evidence="3" id="KW-0677">Repeat</keyword>
<dbReference type="AlphaFoldDB" id="A0A6G0W8M2"/>
<proteinExistence type="predicted"/>
<reference evidence="4 5" key="1">
    <citation type="submission" date="2019-07" db="EMBL/GenBank/DDBJ databases">
        <title>Genomics analysis of Aphanomyces spp. identifies a new class of oomycete effector associated with host adaptation.</title>
        <authorList>
            <person name="Gaulin E."/>
        </authorList>
    </citation>
    <scope>NUCLEOTIDE SEQUENCE [LARGE SCALE GENOMIC DNA]</scope>
    <source>
        <strain evidence="4 5">ATCC 201684</strain>
    </source>
</reference>
<dbReference type="VEuPathDB" id="FungiDB:AeMF1_017380"/>
<comment type="subcellular location">
    <subcellularLocation>
        <location evidence="1">Cytoplasm</location>
    </subcellularLocation>
</comment>
<keyword evidence="5" id="KW-1185">Reference proteome</keyword>
<evidence type="ECO:0000313" key="4">
    <source>
        <dbReference type="EMBL" id="KAF0723441.1"/>
    </source>
</evidence>
<dbReference type="SUPFAM" id="SSF52047">
    <property type="entry name" value="RNI-like"/>
    <property type="match status" value="1"/>
</dbReference>
<keyword evidence="2" id="KW-0963">Cytoplasm</keyword>
<evidence type="ECO:0008006" key="6">
    <source>
        <dbReference type="Google" id="ProtNLM"/>
    </source>
</evidence>
<evidence type="ECO:0000256" key="3">
    <source>
        <dbReference type="ARBA" id="ARBA00022737"/>
    </source>
</evidence>
<dbReference type="EMBL" id="VJMJ01000307">
    <property type="protein sequence ID" value="KAF0723441.1"/>
    <property type="molecule type" value="Genomic_DNA"/>
</dbReference>